<comment type="caution">
    <text evidence="2">The sequence shown here is derived from an EMBL/GenBank/DDBJ whole genome shotgun (WGS) entry which is preliminary data.</text>
</comment>
<gene>
    <name evidence="2" type="ORF">F4559_003282</name>
</gene>
<dbReference type="PANTHER" id="PTHR43355:SF2">
    <property type="entry name" value="FLAVIN REDUCTASE (NADPH)"/>
    <property type="match status" value="1"/>
</dbReference>
<protein>
    <recommendedName>
        <fullName evidence="1">NAD(P)-binding domain-containing protein</fullName>
    </recommendedName>
</protein>
<dbReference type="EMBL" id="JACHJS010000001">
    <property type="protein sequence ID" value="MBB4965923.1"/>
    <property type="molecule type" value="Genomic_DNA"/>
</dbReference>
<evidence type="ECO:0000313" key="2">
    <source>
        <dbReference type="EMBL" id="MBB4965923.1"/>
    </source>
</evidence>
<sequence length="160" mass="17369">MNSINAGGSVPDTIANADVFPRAARALIAALARHPATRLLVVGGAGSLEVRPGVQLVDTEDFARTLREVLGAPAEYERVVRAHREALDLYRVSNRNWTYLSPSGGLVRAGVRTGRFRVGGDRLLVREDGIGDITADDLAVAILDEIEIPRHVQRRFTVGY</sequence>
<evidence type="ECO:0000259" key="1">
    <source>
        <dbReference type="Pfam" id="PF13460"/>
    </source>
</evidence>
<organism evidence="2 3">
    <name type="scientific">Saccharothrix violaceirubra</name>
    <dbReference type="NCBI Taxonomy" id="413306"/>
    <lineage>
        <taxon>Bacteria</taxon>
        <taxon>Bacillati</taxon>
        <taxon>Actinomycetota</taxon>
        <taxon>Actinomycetes</taxon>
        <taxon>Pseudonocardiales</taxon>
        <taxon>Pseudonocardiaceae</taxon>
        <taxon>Saccharothrix</taxon>
    </lineage>
</organism>
<dbReference type="AlphaFoldDB" id="A0A7W7T3J3"/>
<dbReference type="PANTHER" id="PTHR43355">
    <property type="entry name" value="FLAVIN REDUCTASE (NADPH)"/>
    <property type="match status" value="1"/>
</dbReference>
<dbReference type="SUPFAM" id="SSF51735">
    <property type="entry name" value="NAD(P)-binding Rossmann-fold domains"/>
    <property type="match status" value="1"/>
</dbReference>
<dbReference type="Proteomes" id="UP000542674">
    <property type="component" value="Unassembled WGS sequence"/>
</dbReference>
<keyword evidence="3" id="KW-1185">Reference proteome</keyword>
<name>A0A7W7T3J3_9PSEU</name>
<dbReference type="InterPro" id="IPR051606">
    <property type="entry name" value="Polyketide_Oxido-like"/>
</dbReference>
<evidence type="ECO:0000313" key="3">
    <source>
        <dbReference type="Proteomes" id="UP000542674"/>
    </source>
</evidence>
<dbReference type="Pfam" id="PF13460">
    <property type="entry name" value="NAD_binding_10"/>
    <property type="match status" value="1"/>
</dbReference>
<feature type="domain" description="NAD(P)-binding" evidence="1">
    <location>
        <begin position="18"/>
        <end position="146"/>
    </location>
</feature>
<reference evidence="2 3" key="1">
    <citation type="submission" date="2020-08" db="EMBL/GenBank/DDBJ databases">
        <title>Sequencing the genomes of 1000 actinobacteria strains.</title>
        <authorList>
            <person name="Klenk H.-P."/>
        </authorList>
    </citation>
    <scope>NUCLEOTIDE SEQUENCE [LARGE SCALE GENOMIC DNA]</scope>
    <source>
        <strain evidence="2 3">DSM 45084</strain>
    </source>
</reference>
<dbReference type="InterPro" id="IPR016040">
    <property type="entry name" value="NAD(P)-bd_dom"/>
</dbReference>
<dbReference type="InterPro" id="IPR036291">
    <property type="entry name" value="NAD(P)-bd_dom_sf"/>
</dbReference>
<dbReference type="Gene3D" id="3.40.50.720">
    <property type="entry name" value="NAD(P)-binding Rossmann-like Domain"/>
    <property type="match status" value="1"/>
</dbReference>
<proteinExistence type="predicted"/>
<dbReference type="GO" id="GO:0016646">
    <property type="term" value="F:oxidoreductase activity, acting on the CH-NH group of donors, NAD or NADP as acceptor"/>
    <property type="evidence" value="ECO:0007669"/>
    <property type="project" value="TreeGrafter"/>
</dbReference>
<accession>A0A7W7T3J3</accession>